<keyword evidence="3" id="KW-1185">Reference proteome</keyword>
<dbReference type="eggNOG" id="COG0426">
    <property type="taxonomic scope" value="Bacteria"/>
</dbReference>
<dbReference type="AlphaFoldDB" id="D6Z256"/>
<dbReference type="InParanoid" id="D6Z256"/>
<dbReference type="InterPro" id="IPR036866">
    <property type="entry name" value="RibonucZ/Hydroxyglut_hydro"/>
</dbReference>
<dbReference type="InterPro" id="IPR045761">
    <property type="entry name" value="ODP_dom"/>
</dbReference>
<accession>D6Z256</accession>
<evidence type="ECO:0000313" key="3">
    <source>
        <dbReference type="Proteomes" id="UP000001508"/>
    </source>
</evidence>
<dbReference type="SMART" id="SM00849">
    <property type="entry name" value="Lactamase_B"/>
    <property type="match status" value="1"/>
</dbReference>
<dbReference type="HOGENOM" id="CLU_066633_0_0_7"/>
<gene>
    <name evidence="2" type="ordered locus">DaAHT2_0927</name>
</gene>
<dbReference type="Proteomes" id="UP000001508">
    <property type="component" value="Chromosome"/>
</dbReference>
<proteinExistence type="predicted"/>
<name>D6Z256_DESAT</name>
<dbReference type="RefSeq" id="WP_013163161.1">
    <property type="nucleotide sequence ID" value="NC_014216.1"/>
</dbReference>
<reference evidence="3" key="1">
    <citation type="submission" date="2010-02" db="EMBL/GenBank/DDBJ databases">
        <title>Complete sequence of Desulfurivibrio alkaliphilus AHT2.</title>
        <authorList>
            <consortium name="US DOE Joint Genome Institute"/>
            <person name="Pitluck S."/>
            <person name="Chertkov O."/>
            <person name="Detter J.C."/>
            <person name="Han C."/>
            <person name="Tapia R."/>
            <person name="Larimer F."/>
            <person name="Land M."/>
            <person name="Hauser L."/>
            <person name="Kyrpides N."/>
            <person name="Mikhailova N."/>
            <person name="Sorokin D.Y."/>
            <person name="Muyzer G."/>
            <person name="Woyke T."/>
        </authorList>
    </citation>
    <scope>NUCLEOTIDE SEQUENCE [LARGE SCALE GENOMIC DNA]</scope>
    <source>
        <strain evidence="3">DSM 19089 / UNIQEM U267 / AHT2</strain>
    </source>
</reference>
<dbReference type="SUPFAM" id="SSF56281">
    <property type="entry name" value="Metallo-hydrolase/oxidoreductase"/>
    <property type="match status" value="1"/>
</dbReference>
<dbReference type="InterPro" id="IPR001279">
    <property type="entry name" value="Metallo-B-lactamas"/>
</dbReference>
<dbReference type="KEGG" id="dak:DaAHT2_0927"/>
<dbReference type="Gene3D" id="3.60.15.10">
    <property type="entry name" value="Ribonuclease Z/Hydroxyacylglutathione hydrolase-like"/>
    <property type="match status" value="1"/>
</dbReference>
<dbReference type="Pfam" id="PF19583">
    <property type="entry name" value="ODP"/>
    <property type="match status" value="1"/>
</dbReference>
<dbReference type="EMBL" id="CP001940">
    <property type="protein sequence ID" value="ADH85631.1"/>
    <property type="molecule type" value="Genomic_DNA"/>
</dbReference>
<dbReference type="PANTHER" id="PTHR43041:SF1">
    <property type="entry name" value="METALLO-BETA-LACTAMASE DOMAIN-CONTAINING PROTEIN"/>
    <property type="match status" value="1"/>
</dbReference>
<organism evidence="2 3">
    <name type="scientific">Desulfurivibrio alkaliphilus (strain DSM 19089 / UNIQEM U267 / AHT2)</name>
    <dbReference type="NCBI Taxonomy" id="589865"/>
    <lineage>
        <taxon>Bacteria</taxon>
        <taxon>Pseudomonadati</taxon>
        <taxon>Thermodesulfobacteriota</taxon>
        <taxon>Desulfobulbia</taxon>
        <taxon>Desulfobulbales</taxon>
        <taxon>Desulfobulbaceae</taxon>
        <taxon>Desulfurivibrio</taxon>
    </lineage>
</organism>
<evidence type="ECO:0000259" key="1">
    <source>
        <dbReference type="SMART" id="SM00849"/>
    </source>
</evidence>
<sequence>MPNHSATDGLQLQHALDRMDQPTALYKDGEHAVYWLGVPEDTAFRSNIYLIRDGGHGLLVDPGSRHLFEQVYRRVAQIMPPDSLAGMIICHQDPDVAASMGQWLTVNPAMKVLTTPRNQVLLPHYDPPAYEFYDVEANPEYRLPSGRSLRFIPAPFLHFPGAFTTYHAAARLLFSGDIWAAIDLDWQLVVSSFAEHIPALDLFHTEYMASNLAARGFVQRLDGLPIDAILPQHGSLIGPAMVPEALEYLRQLRCGTDIIYAGLDQP</sequence>
<feature type="domain" description="Metallo-beta-lactamase" evidence="1">
    <location>
        <begin position="45"/>
        <end position="233"/>
    </location>
</feature>
<evidence type="ECO:0000313" key="2">
    <source>
        <dbReference type="EMBL" id="ADH85631.1"/>
    </source>
</evidence>
<protein>
    <submittedName>
        <fullName evidence="2">Beta-lactamase domain protein</fullName>
    </submittedName>
</protein>
<dbReference type="PANTHER" id="PTHR43041">
    <property type="entry name" value="HYDROLASE, METALLO-BETA-LACTAMASE SUPERFAMILY"/>
    <property type="match status" value="1"/>
</dbReference>
<dbReference type="STRING" id="589865.DaAHT2_0927"/>